<evidence type="ECO:0000313" key="10">
    <source>
        <dbReference type="Proteomes" id="UP000467124"/>
    </source>
</evidence>
<evidence type="ECO:0000259" key="8">
    <source>
        <dbReference type="PROSITE" id="PS50011"/>
    </source>
</evidence>
<dbReference type="GO" id="GO:0004672">
    <property type="term" value="F:protein kinase activity"/>
    <property type="evidence" value="ECO:0007669"/>
    <property type="project" value="InterPro"/>
</dbReference>
<feature type="compositionally biased region" description="Low complexity" evidence="7">
    <location>
        <begin position="329"/>
        <end position="339"/>
    </location>
</feature>
<keyword evidence="2" id="KW-0677">Repeat</keyword>
<feature type="repeat" description="WD" evidence="5">
    <location>
        <begin position="560"/>
        <end position="601"/>
    </location>
</feature>
<dbReference type="PROSITE" id="PS50082">
    <property type="entry name" value="WD_REPEATS_2"/>
    <property type="match status" value="7"/>
</dbReference>
<dbReference type="InterPro" id="IPR020472">
    <property type="entry name" value="WD40_PAC1"/>
</dbReference>
<keyword evidence="3 6" id="KW-0547">Nucleotide-binding</keyword>
<dbReference type="PROSITE" id="PS00107">
    <property type="entry name" value="PROTEIN_KINASE_ATP"/>
    <property type="match status" value="1"/>
</dbReference>
<dbReference type="InterPro" id="IPR000719">
    <property type="entry name" value="Prot_kinase_dom"/>
</dbReference>
<dbReference type="InterPro" id="IPR019775">
    <property type="entry name" value="WD40_repeat_CS"/>
</dbReference>
<feature type="repeat" description="WD" evidence="5">
    <location>
        <begin position="518"/>
        <end position="559"/>
    </location>
</feature>
<keyword evidence="4 6" id="KW-0067">ATP-binding</keyword>
<dbReference type="Gene3D" id="3.30.200.20">
    <property type="entry name" value="Phosphorylase Kinase, domain 1"/>
    <property type="match status" value="1"/>
</dbReference>
<dbReference type="InterPro" id="IPR015943">
    <property type="entry name" value="WD40/YVTN_repeat-like_dom_sf"/>
</dbReference>
<dbReference type="InterPro" id="IPR036322">
    <property type="entry name" value="WD40_repeat_dom_sf"/>
</dbReference>
<feature type="repeat" description="WD" evidence="5">
    <location>
        <begin position="645"/>
        <end position="679"/>
    </location>
</feature>
<dbReference type="SMART" id="SM00320">
    <property type="entry name" value="WD40"/>
    <property type="match status" value="7"/>
</dbReference>
<dbReference type="CDD" id="cd14014">
    <property type="entry name" value="STKc_PknB_like"/>
    <property type="match status" value="1"/>
</dbReference>
<dbReference type="PROSITE" id="PS50011">
    <property type="entry name" value="PROTEIN_KINASE_DOM"/>
    <property type="match status" value="1"/>
</dbReference>
<evidence type="ECO:0000256" key="2">
    <source>
        <dbReference type="ARBA" id="ARBA00022737"/>
    </source>
</evidence>
<dbReference type="EMBL" id="WWHY01000001">
    <property type="protein sequence ID" value="MYR31682.1"/>
    <property type="molecule type" value="Genomic_DNA"/>
</dbReference>
<gene>
    <name evidence="9" type="ORF">GTW20_05205</name>
</gene>
<feature type="region of interest" description="Disordered" evidence="7">
    <location>
        <begin position="287"/>
        <end position="345"/>
    </location>
</feature>
<feature type="repeat" description="WD" evidence="5">
    <location>
        <begin position="393"/>
        <end position="434"/>
    </location>
</feature>
<dbReference type="SMART" id="SM00220">
    <property type="entry name" value="S_TKc"/>
    <property type="match status" value="1"/>
</dbReference>
<dbReference type="PROSITE" id="PS50294">
    <property type="entry name" value="WD_REPEATS_REGION"/>
    <property type="match status" value="7"/>
</dbReference>
<evidence type="ECO:0000256" key="5">
    <source>
        <dbReference type="PROSITE-ProRule" id="PRU00221"/>
    </source>
</evidence>
<dbReference type="PANTHER" id="PTHR22847:SF637">
    <property type="entry name" value="WD REPEAT DOMAIN 5B"/>
    <property type="match status" value="1"/>
</dbReference>
<dbReference type="CDD" id="cd00200">
    <property type="entry name" value="WD40"/>
    <property type="match status" value="1"/>
</dbReference>
<feature type="repeat" description="WD" evidence="5">
    <location>
        <begin position="476"/>
        <end position="517"/>
    </location>
</feature>
<keyword evidence="9" id="KW-0418">Kinase</keyword>
<feature type="binding site" evidence="6">
    <location>
        <position position="43"/>
    </location>
    <ligand>
        <name>ATP</name>
        <dbReference type="ChEBI" id="CHEBI:30616"/>
    </ligand>
</feature>
<evidence type="ECO:0000313" key="9">
    <source>
        <dbReference type="EMBL" id="MYR31682.1"/>
    </source>
</evidence>
<dbReference type="Gene3D" id="1.10.510.10">
    <property type="entry name" value="Transferase(Phosphotransferase) domain 1"/>
    <property type="match status" value="1"/>
</dbReference>
<dbReference type="InterPro" id="IPR001680">
    <property type="entry name" value="WD40_rpt"/>
</dbReference>
<dbReference type="RefSeq" id="WP_161110404.1">
    <property type="nucleotide sequence ID" value="NZ_WWHY01000001.1"/>
</dbReference>
<feature type="repeat" description="WD" evidence="5">
    <location>
        <begin position="442"/>
        <end position="476"/>
    </location>
</feature>
<evidence type="ECO:0000256" key="6">
    <source>
        <dbReference type="PROSITE-ProRule" id="PRU10141"/>
    </source>
</evidence>
<dbReference type="Pfam" id="PF00400">
    <property type="entry name" value="WD40"/>
    <property type="match status" value="7"/>
</dbReference>
<dbReference type="InterPro" id="IPR008271">
    <property type="entry name" value="Ser/Thr_kinase_AS"/>
</dbReference>
<dbReference type="GO" id="GO:0005524">
    <property type="term" value="F:ATP binding"/>
    <property type="evidence" value="ECO:0007669"/>
    <property type="project" value="UniProtKB-UniRule"/>
</dbReference>
<keyword evidence="1 5" id="KW-0853">WD repeat</keyword>
<evidence type="ECO:0000256" key="4">
    <source>
        <dbReference type="ARBA" id="ARBA00022840"/>
    </source>
</evidence>
<dbReference type="InterPro" id="IPR011009">
    <property type="entry name" value="Kinase-like_dom_sf"/>
</dbReference>
<reference evidence="9 10" key="1">
    <citation type="journal article" date="2019" name="Nat. Commun.">
        <title>The antimicrobial potential of Streptomyces from insect microbiomes.</title>
        <authorList>
            <person name="Chevrette M.G."/>
            <person name="Carlson C.M."/>
            <person name="Ortega H.E."/>
            <person name="Thomas C."/>
            <person name="Ananiev G.E."/>
            <person name="Barns K.J."/>
            <person name="Book A.J."/>
            <person name="Cagnazzo J."/>
            <person name="Carlos C."/>
            <person name="Flanigan W."/>
            <person name="Grubbs K.J."/>
            <person name="Horn H.A."/>
            <person name="Hoffmann F.M."/>
            <person name="Klassen J.L."/>
            <person name="Knack J.J."/>
            <person name="Lewin G.R."/>
            <person name="McDonald B.R."/>
            <person name="Muller L."/>
            <person name="Melo W.G.P."/>
            <person name="Pinto-Tomas A.A."/>
            <person name="Schmitz A."/>
            <person name="Wendt-Pienkowski E."/>
            <person name="Wildman S."/>
            <person name="Zhao M."/>
            <person name="Zhang F."/>
            <person name="Bugni T.S."/>
            <person name="Andes D.R."/>
            <person name="Pupo M.T."/>
            <person name="Currie C.R."/>
        </authorList>
    </citation>
    <scope>NUCLEOTIDE SEQUENCE [LARGE SCALE GENOMIC DNA]</scope>
    <source>
        <strain evidence="9 10">SID5840</strain>
    </source>
</reference>
<evidence type="ECO:0000256" key="1">
    <source>
        <dbReference type="ARBA" id="ARBA00022574"/>
    </source>
</evidence>
<dbReference type="PROSITE" id="PS00108">
    <property type="entry name" value="PROTEIN_KINASE_ST"/>
    <property type="match status" value="1"/>
</dbReference>
<protein>
    <submittedName>
        <fullName evidence="9">Protein kinase</fullName>
    </submittedName>
</protein>
<dbReference type="PRINTS" id="PR00320">
    <property type="entry name" value="GPROTEINBRPT"/>
</dbReference>
<evidence type="ECO:0000256" key="3">
    <source>
        <dbReference type="ARBA" id="ARBA00022741"/>
    </source>
</evidence>
<keyword evidence="9" id="KW-0808">Transferase</keyword>
<evidence type="ECO:0000256" key="7">
    <source>
        <dbReference type="SAM" id="MobiDB-lite"/>
    </source>
</evidence>
<dbReference type="Gene3D" id="2.130.10.10">
    <property type="entry name" value="YVTN repeat-like/Quinoprotein amine dehydrogenase"/>
    <property type="match status" value="3"/>
</dbReference>
<feature type="repeat" description="WD" evidence="5">
    <location>
        <begin position="602"/>
        <end position="643"/>
    </location>
</feature>
<dbReference type="PANTHER" id="PTHR22847">
    <property type="entry name" value="WD40 REPEAT PROTEIN"/>
    <property type="match status" value="1"/>
</dbReference>
<dbReference type="Pfam" id="PF00069">
    <property type="entry name" value="Pkinase"/>
    <property type="match status" value="1"/>
</dbReference>
<comment type="caution">
    <text evidence="9">The sequence shown here is derived from an EMBL/GenBank/DDBJ whole genome shotgun (WGS) entry which is preliminary data.</text>
</comment>
<dbReference type="InterPro" id="IPR017441">
    <property type="entry name" value="Protein_kinase_ATP_BS"/>
</dbReference>
<dbReference type="SUPFAM" id="SSF50978">
    <property type="entry name" value="WD40 repeat-like"/>
    <property type="match status" value="1"/>
</dbReference>
<organism evidence="9 10">
    <name type="scientific">Nocardiopsis alba</name>
    <dbReference type="NCBI Taxonomy" id="53437"/>
    <lineage>
        <taxon>Bacteria</taxon>
        <taxon>Bacillati</taxon>
        <taxon>Actinomycetota</taxon>
        <taxon>Actinomycetes</taxon>
        <taxon>Streptosporangiales</taxon>
        <taxon>Nocardiopsidaceae</taxon>
        <taxon>Nocardiopsis</taxon>
    </lineage>
</organism>
<dbReference type="SUPFAM" id="SSF56112">
    <property type="entry name" value="Protein kinase-like (PK-like)"/>
    <property type="match status" value="1"/>
</dbReference>
<dbReference type="Proteomes" id="UP000467124">
    <property type="component" value="Unassembled WGS sequence"/>
</dbReference>
<dbReference type="PROSITE" id="PS00678">
    <property type="entry name" value="WD_REPEATS_1"/>
    <property type="match status" value="4"/>
</dbReference>
<proteinExistence type="predicted"/>
<accession>A0A7K2INX7</accession>
<name>A0A7K2INX7_9ACTN</name>
<dbReference type="AlphaFoldDB" id="A0A7K2INX7"/>
<feature type="domain" description="Protein kinase" evidence="8">
    <location>
        <begin position="15"/>
        <end position="277"/>
    </location>
</feature>
<sequence length="679" mass="70772">MDPLLPTDPPQVGRYRLTARLGSGGMGQVYLARTASGRGLVIKVVRPELASEDGFRARFAREAEAARRVGGFHTAQVVDADHEADPPWIATAHIPGLTLVQAVREHGPLDPPALRILATGLAEGLDAIHRCGLVHRDLKPANIILAADGPRIIDFGVARPMDADSMTTHGTVFGTLPYMSPEQTESSRVGPASDVFSLGSVLAFAATGTGPFTGGTMAETLRRLLGPPPDPGEIDPDVRDLIRDCWDHDPGRRPTPELILTRFEADDLHTPGASPHFTAPEENTAFPSVLSVPTGSGQAPPPSTAATIARGGLPHHTREQISSPGSLEGTGTPPSTAGTGSNGKRSRKGLYIGAAAVTALALVSALLLWRADIGGAEDPAQAEEAEVEGPVPIGEHDDHVNTVVFDSDGDTVATAGSDGTARLWDVETGDLVATPKSFDGHVWSVAFSPDDATVASVHSDGTAQLWDVETEEPTPLPGHTGYVRSVAFGPDGSTVATASDDRTTRLWDGQTGEFVDTFGGHTDTVNSVVFGPGGFDLATASKDGTARIWDIETGEPRTTFDGHDGSVWSVAFSPEGAFAATASEDGTARIWNAGTGEPRIVLDGHDGPVNTVAFSPDGMLLATGDDSGTARLWDAETGEPVTVLEGEHTDAVWSVAFSPDGATLATASDDGTVLLWDIG</sequence>